<feature type="transmembrane region" description="Helical" evidence="2">
    <location>
        <begin position="225"/>
        <end position="244"/>
    </location>
</feature>
<evidence type="ECO:0000313" key="4">
    <source>
        <dbReference type="Proteomes" id="UP001178507"/>
    </source>
</evidence>
<comment type="caution">
    <text evidence="3">The sequence shown here is derived from an EMBL/GenBank/DDBJ whole genome shotgun (WGS) entry which is preliminary data.</text>
</comment>
<evidence type="ECO:0000256" key="2">
    <source>
        <dbReference type="SAM" id="Phobius"/>
    </source>
</evidence>
<proteinExistence type="predicted"/>
<dbReference type="Proteomes" id="UP001178507">
    <property type="component" value="Unassembled WGS sequence"/>
</dbReference>
<keyword evidence="2" id="KW-0472">Membrane</keyword>
<organism evidence="3 4">
    <name type="scientific">Effrenium voratum</name>
    <dbReference type="NCBI Taxonomy" id="2562239"/>
    <lineage>
        <taxon>Eukaryota</taxon>
        <taxon>Sar</taxon>
        <taxon>Alveolata</taxon>
        <taxon>Dinophyceae</taxon>
        <taxon>Suessiales</taxon>
        <taxon>Symbiodiniaceae</taxon>
        <taxon>Effrenium</taxon>
    </lineage>
</organism>
<accession>A0AA36J1R4</accession>
<dbReference type="AlphaFoldDB" id="A0AA36J1R4"/>
<keyword evidence="2" id="KW-0812">Transmembrane</keyword>
<keyword evidence="4" id="KW-1185">Reference proteome</keyword>
<feature type="transmembrane region" description="Helical" evidence="2">
    <location>
        <begin position="183"/>
        <end position="204"/>
    </location>
</feature>
<dbReference type="EMBL" id="CAUJNA010003272">
    <property type="protein sequence ID" value="CAJ1397616.1"/>
    <property type="molecule type" value="Genomic_DNA"/>
</dbReference>
<evidence type="ECO:0000256" key="1">
    <source>
        <dbReference type="SAM" id="MobiDB-lite"/>
    </source>
</evidence>
<feature type="region of interest" description="Disordered" evidence="1">
    <location>
        <begin position="417"/>
        <end position="440"/>
    </location>
</feature>
<sequence length="578" mass="64127">MYRTEDAVASFGKEALVCVALLQLLCLLKFCQQAWLNRRCILSKVQDLGFALGNCNGQSANEKYVQREVSKLQLDFAKTFLPIAAAFLCLAFLPFQLRLLRDFREDMNFLGTPLALWAQIAFAGCLVAAFCLPCMVSVRTLNLWHVLCHAYLAIVISPSACSPNIAMTVRIFGLLVIQLPSFLYVQSCVVAVLCYLSIVAVIFLRSLTATPEEEGGSMIRSPGSLLSAELMMMLCTVTLCSYVHKMFRQKVEARLREDHVTSQLDAATALLHLTCDAVAELDSELRLKEHCPKLAAVLLRDKACMRGVRFTDLVSRGESLRAEENLTAAANGVGRFRTAANVFHTHLVDSCKLKLRTEVFQVKFETPDGEKRHLVGLRDFTDSQSLSGSKAVDAILPDARKDKFSFEAVLEGIRKNNSGSMKREASEGAPSEGAQSRASRASTEQCYAMLEDTPCGRDCPEKEVADGVFERVVQRKEKNILLVLDLVAMRISAASAPMTALLGLHASEVFLSEYSMELFERLSSECRQRPFLPHMVVSFDRMPIFCSSAMEITGSMQLAQGRENLQLILTFRPAQLKL</sequence>
<feature type="transmembrane region" description="Helical" evidence="2">
    <location>
        <begin position="115"/>
        <end position="138"/>
    </location>
</feature>
<protein>
    <submittedName>
        <fullName evidence="3">Uncharacterized protein</fullName>
    </submittedName>
</protein>
<keyword evidence="2" id="KW-1133">Transmembrane helix</keyword>
<name>A0AA36J1R4_9DINO</name>
<feature type="transmembrane region" description="Helical" evidence="2">
    <location>
        <begin position="76"/>
        <end position="95"/>
    </location>
</feature>
<gene>
    <name evidence="3" type="ORF">EVOR1521_LOCUS21593</name>
</gene>
<evidence type="ECO:0000313" key="3">
    <source>
        <dbReference type="EMBL" id="CAJ1397616.1"/>
    </source>
</evidence>
<reference evidence="3" key="1">
    <citation type="submission" date="2023-08" db="EMBL/GenBank/DDBJ databases">
        <authorList>
            <person name="Chen Y."/>
            <person name="Shah S."/>
            <person name="Dougan E. K."/>
            <person name="Thang M."/>
            <person name="Chan C."/>
        </authorList>
    </citation>
    <scope>NUCLEOTIDE SEQUENCE</scope>
</reference>
<feature type="transmembrane region" description="Helical" evidence="2">
    <location>
        <begin position="150"/>
        <end position="177"/>
    </location>
</feature>